<dbReference type="SUPFAM" id="SSF46785">
    <property type="entry name" value="Winged helix' DNA-binding domain"/>
    <property type="match status" value="1"/>
</dbReference>
<dbReference type="Proteomes" id="UP000695000">
    <property type="component" value="Unplaced"/>
</dbReference>
<accession>A0ABM1MC55</accession>
<comment type="subcellular location">
    <subcellularLocation>
        <location evidence="3">Nucleus</location>
    </subcellularLocation>
</comment>
<dbReference type="PROSITE" id="PS00345">
    <property type="entry name" value="ETS_DOMAIN_1"/>
    <property type="match status" value="1"/>
</dbReference>
<dbReference type="PROSITE" id="PS00346">
    <property type="entry name" value="ETS_DOMAIN_2"/>
    <property type="match status" value="1"/>
</dbReference>
<keyword evidence="3" id="KW-0539">Nucleus</keyword>
<name>A0ABM1MC55_NICVS</name>
<keyword evidence="7" id="KW-1185">Reference proteome</keyword>
<evidence type="ECO:0000313" key="8">
    <source>
        <dbReference type="RefSeq" id="XP_017772155.1"/>
    </source>
</evidence>
<dbReference type="SUPFAM" id="SSF47769">
    <property type="entry name" value="SAM/Pointed domain"/>
    <property type="match status" value="1"/>
</dbReference>
<dbReference type="PROSITE" id="PS51433">
    <property type="entry name" value="PNT"/>
    <property type="match status" value="1"/>
</dbReference>
<comment type="similarity">
    <text evidence="1 3">Belongs to the ETS family.</text>
</comment>
<keyword evidence="2 3" id="KW-0238">DNA-binding</keyword>
<dbReference type="InterPro" id="IPR000418">
    <property type="entry name" value="Ets_dom"/>
</dbReference>
<dbReference type="PANTHER" id="PTHR11849">
    <property type="entry name" value="ETS"/>
    <property type="match status" value="1"/>
</dbReference>
<reference evidence="8" key="1">
    <citation type="submission" date="2025-08" db="UniProtKB">
        <authorList>
            <consortium name="RefSeq"/>
        </authorList>
    </citation>
    <scope>IDENTIFICATION</scope>
    <source>
        <tissue evidence="8">Whole Larva</tissue>
    </source>
</reference>
<sequence>MQLTVNRYSNDNLWNVPSTSFYQKPDDIYEVSDSESSIEDLLNLDHAYNPSLESQHQKHAFVVSDSESSEEDILNLDANYNANLKLSAKSPVLERTTSTEKVPNIVNKDSSSDDEDVDDDPEVLVPSDPIEWNEANIESWLKWCKQKFLTGVALDPKKFPKSGKDLCNLTVSDFEKLVEDERTAKLLAKYIAHLRHSITGRASSPLNIDCTIPTDGEEDEPDPYQLLNAASSRLVAQGSGQIQLWQFLLELLGDSANAACITWEGTNGEFKLTDPDEVARRWGERKSKPNMNYDKLSRALRYYYDKNIMSKVHGKRYAYKFDFHGLMAACQAQAQGQGEMLPSYHKYQTHQSELGTALYPTTSAAGASVKLPALSLPPGAQHPQSALFPSPAYWPYSPGGFDPRTPPFN</sequence>
<dbReference type="InterPro" id="IPR046328">
    <property type="entry name" value="ETS_fam"/>
</dbReference>
<dbReference type="InterPro" id="IPR036390">
    <property type="entry name" value="WH_DNA-bd_sf"/>
</dbReference>
<dbReference type="RefSeq" id="XP_017772155.1">
    <property type="nucleotide sequence ID" value="XM_017916666.1"/>
</dbReference>
<feature type="region of interest" description="Disordered" evidence="4">
    <location>
        <begin position="92"/>
        <end position="127"/>
    </location>
</feature>
<evidence type="ECO:0000256" key="2">
    <source>
        <dbReference type="ARBA" id="ARBA00023125"/>
    </source>
</evidence>
<feature type="domain" description="PNT" evidence="6">
    <location>
        <begin position="111"/>
        <end position="198"/>
    </location>
</feature>
<gene>
    <name evidence="8" type="primary">LOC108559400</name>
</gene>
<feature type="compositionally biased region" description="Acidic residues" evidence="4">
    <location>
        <begin position="112"/>
        <end position="122"/>
    </location>
</feature>
<evidence type="ECO:0000256" key="3">
    <source>
        <dbReference type="RuleBase" id="RU004019"/>
    </source>
</evidence>
<dbReference type="Gene3D" id="1.10.10.10">
    <property type="entry name" value="Winged helix-like DNA-binding domain superfamily/Winged helix DNA-binding domain"/>
    <property type="match status" value="1"/>
</dbReference>
<dbReference type="CDD" id="cd08203">
    <property type="entry name" value="SAM_PNT"/>
    <property type="match status" value="1"/>
</dbReference>
<feature type="domain" description="ETS" evidence="5">
    <location>
        <begin position="242"/>
        <end position="322"/>
    </location>
</feature>
<dbReference type="Pfam" id="PF00178">
    <property type="entry name" value="Ets"/>
    <property type="match status" value="1"/>
</dbReference>
<evidence type="ECO:0000256" key="4">
    <source>
        <dbReference type="SAM" id="MobiDB-lite"/>
    </source>
</evidence>
<dbReference type="PANTHER" id="PTHR11849:SF304">
    <property type="entry name" value="DNA-BINDING PROTEIN D-ETS-3"/>
    <property type="match status" value="1"/>
</dbReference>
<dbReference type="GeneID" id="108559400"/>
<evidence type="ECO:0000259" key="5">
    <source>
        <dbReference type="PROSITE" id="PS50061"/>
    </source>
</evidence>
<dbReference type="InterPro" id="IPR036388">
    <property type="entry name" value="WH-like_DNA-bd_sf"/>
</dbReference>
<evidence type="ECO:0000256" key="1">
    <source>
        <dbReference type="ARBA" id="ARBA00005562"/>
    </source>
</evidence>
<dbReference type="Gene3D" id="1.10.150.50">
    <property type="entry name" value="Transcription Factor, Ets-1"/>
    <property type="match status" value="1"/>
</dbReference>
<proteinExistence type="inferred from homology"/>
<evidence type="ECO:0000259" key="6">
    <source>
        <dbReference type="PROSITE" id="PS51433"/>
    </source>
</evidence>
<dbReference type="SMART" id="SM00413">
    <property type="entry name" value="ETS"/>
    <property type="match status" value="1"/>
</dbReference>
<dbReference type="Pfam" id="PF02198">
    <property type="entry name" value="SAM_PNT"/>
    <property type="match status" value="1"/>
</dbReference>
<dbReference type="InterPro" id="IPR013761">
    <property type="entry name" value="SAM/pointed_sf"/>
</dbReference>
<protein>
    <submittedName>
        <fullName evidence="8">DNA-binding protein D-ETS-6-like</fullName>
    </submittedName>
</protein>
<evidence type="ECO:0000313" key="7">
    <source>
        <dbReference type="Proteomes" id="UP000695000"/>
    </source>
</evidence>
<organism evidence="7 8">
    <name type="scientific">Nicrophorus vespilloides</name>
    <name type="common">Boreal carrion beetle</name>
    <dbReference type="NCBI Taxonomy" id="110193"/>
    <lineage>
        <taxon>Eukaryota</taxon>
        <taxon>Metazoa</taxon>
        <taxon>Ecdysozoa</taxon>
        <taxon>Arthropoda</taxon>
        <taxon>Hexapoda</taxon>
        <taxon>Insecta</taxon>
        <taxon>Pterygota</taxon>
        <taxon>Neoptera</taxon>
        <taxon>Endopterygota</taxon>
        <taxon>Coleoptera</taxon>
        <taxon>Polyphaga</taxon>
        <taxon>Staphyliniformia</taxon>
        <taxon>Silphidae</taxon>
        <taxon>Nicrophorinae</taxon>
        <taxon>Nicrophorus</taxon>
    </lineage>
</organism>
<dbReference type="InterPro" id="IPR003118">
    <property type="entry name" value="Pointed_dom"/>
</dbReference>
<dbReference type="PROSITE" id="PS50061">
    <property type="entry name" value="ETS_DOMAIN_3"/>
    <property type="match status" value="1"/>
</dbReference>
<dbReference type="PRINTS" id="PR00454">
    <property type="entry name" value="ETSDOMAIN"/>
</dbReference>